<sequence length="98" mass="11040">MEAMETNIALLTKKLAESEVKKVHAVEEALNDSQYGHGCPLLTRNSWLRMVVWGLTIGGEEEPRFMARVTSRYTMSRGDWQSEDYPVLAMSAGKSHPL</sequence>
<reference evidence="1 2" key="1">
    <citation type="journal article" date="2021" name="BMC Genomics">
        <title>Datura genome reveals duplications of psychoactive alkaloid biosynthetic genes and high mutation rate following tissue culture.</title>
        <authorList>
            <person name="Rajewski A."/>
            <person name="Carter-House D."/>
            <person name="Stajich J."/>
            <person name="Litt A."/>
        </authorList>
    </citation>
    <scope>NUCLEOTIDE SEQUENCE [LARGE SCALE GENOMIC DNA]</scope>
    <source>
        <strain evidence="1">AR-01</strain>
    </source>
</reference>
<feature type="non-terminal residue" evidence="1">
    <location>
        <position position="98"/>
    </location>
</feature>
<proteinExistence type="predicted"/>
<name>A0ABS8UKE3_DATST</name>
<dbReference type="EMBL" id="JACEIK010002059">
    <property type="protein sequence ID" value="MCD9558771.1"/>
    <property type="molecule type" value="Genomic_DNA"/>
</dbReference>
<evidence type="ECO:0000313" key="2">
    <source>
        <dbReference type="Proteomes" id="UP000823775"/>
    </source>
</evidence>
<keyword evidence="2" id="KW-1185">Reference proteome</keyword>
<gene>
    <name evidence="1" type="ORF">HAX54_016358</name>
</gene>
<comment type="caution">
    <text evidence="1">The sequence shown here is derived from an EMBL/GenBank/DDBJ whole genome shotgun (WGS) entry which is preliminary data.</text>
</comment>
<dbReference type="Proteomes" id="UP000823775">
    <property type="component" value="Unassembled WGS sequence"/>
</dbReference>
<organism evidence="1 2">
    <name type="scientific">Datura stramonium</name>
    <name type="common">Jimsonweed</name>
    <name type="synonym">Common thornapple</name>
    <dbReference type="NCBI Taxonomy" id="4076"/>
    <lineage>
        <taxon>Eukaryota</taxon>
        <taxon>Viridiplantae</taxon>
        <taxon>Streptophyta</taxon>
        <taxon>Embryophyta</taxon>
        <taxon>Tracheophyta</taxon>
        <taxon>Spermatophyta</taxon>
        <taxon>Magnoliopsida</taxon>
        <taxon>eudicotyledons</taxon>
        <taxon>Gunneridae</taxon>
        <taxon>Pentapetalae</taxon>
        <taxon>asterids</taxon>
        <taxon>lamiids</taxon>
        <taxon>Solanales</taxon>
        <taxon>Solanaceae</taxon>
        <taxon>Solanoideae</taxon>
        <taxon>Datureae</taxon>
        <taxon>Datura</taxon>
    </lineage>
</organism>
<protein>
    <submittedName>
        <fullName evidence="1">Uncharacterized protein</fullName>
    </submittedName>
</protein>
<accession>A0ABS8UKE3</accession>
<evidence type="ECO:0000313" key="1">
    <source>
        <dbReference type="EMBL" id="MCD9558771.1"/>
    </source>
</evidence>